<accession>A0A0C3NUC2</accession>
<evidence type="ECO:0000313" key="1">
    <source>
        <dbReference type="EMBL" id="KIO04480.1"/>
    </source>
</evidence>
<evidence type="ECO:0000313" key="2">
    <source>
        <dbReference type="Proteomes" id="UP000054217"/>
    </source>
</evidence>
<keyword evidence="2" id="KW-1185">Reference proteome</keyword>
<dbReference type="EMBL" id="KN831971">
    <property type="protein sequence ID" value="KIO04480.1"/>
    <property type="molecule type" value="Genomic_DNA"/>
</dbReference>
<protein>
    <submittedName>
        <fullName evidence="1">Uncharacterized protein</fullName>
    </submittedName>
</protein>
<dbReference type="Proteomes" id="UP000054217">
    <property type="component" value="Unassembled WGS sequence"/>
</dbReference>
<organism evidence="1 2">
    <name type="scientific">Pisolithus tinctorius Marx 270</name>
    <dbReference type="NCBI Taxonomy" id="870435"/>
    <lineage>
        <taxon>Eukaryota</taxon>
        <taxon>Fungi</taxon>
        <taxon>Dikarya</taxon>
        <taxon>Basidiomycota</taxon>
        <taxon>Agaricomycotina</taxon>
        <taxon>Agaricomycetes</taxon>
        <taxon>Agaricomycetidae</taxon>
        <taxon>Boletales</taxon>
        <taxon>Sclerodermatineae</taxon>
        <taxon>Pisolithaceae</taxon>
        <taxon>Pisolithus</taxon>
    </lineage>
</organism>
<proteinExistence type="predicted"/>
<dbReference type="HOGENOM" id="CLU_126337_2_1_1"/>
<gene>
    <name evidence="1" type="ORF">M404DRAFT_56605</name>
</gene>
<dbReference type="OrthoDB" id="2686438at2759"/>
<reference evidence="2" key="2">
    <citation type="submission" date="2015-01" db="EMBL/GenBank/DDBJ databases">
        <title>Evolutionary Origins and Diversification of the Mycorrhizal Mutualists.</title>
        <authorList>
            <consortium name="DOE Joint Genome Institute"/>
            <consortium name="Mycorrhizal Genomics Consortium"/>
            <person name="Kohler A."/>
            <person name="Kuo A."/>
            <person name="Nagy L.G."/>
            <person name="Floudas D."/>
            <person name="Copeland A."/>
            <person name="Barry K.W."/>
            <person name="Cichocki N."/>
            <person name="Veneault-Fourrey C."/>
            <person name="LaButti K."/>
            <person name="Lindquist E.A."/>
            <person name="Lipzen A."/>
            <person name="Lundell T."/>
            <person name="Morin E."/>
            <person name="Murat C."/>
            <person name="Riley R."/>
            <person name="Ohm R."/>
            <person name="Sun H."/>
            <person name="Tunlid A."/>
            <person name="Henrissat B."/>
            <person name="Grigoriev I.V."/>
            <person name="Hibbett D.S."/>
            <person name="Martin F."/>
        </authorList>
    </citation>
    <scope>NUCLEOTIDE SEQUENCE [LARGE SCALE GENOMIC DNA]</scope>
    <source>
        <strain evidence="2">Marx 270</strain>
    </source>
</reference>
<dbReference type="AlphaFoldDB" id="A0A0C3NUC2"/>
<reference evidence="1 2" key="1">
    <citation type="submission" date="2014-04" db="EMBL/GenBank/DDBJ databases">
        <authorList>
            <consortium name="DOE Joint Genome Institute"/>
            <person name="Kuo A."/>
            <person name="Kohler A."/>
            <person name="Costa M.D."/>
            <person name="Nagy L.G."/>
            <person name="Floudas D."/>
            <person name="Copeland A."/>
            <person name="Barry K.W."/>
            <person name="Cichocki N."/>
            <person name="Veneault-Fourrey C."/>
            <person name="LaButti K."/>
            <person name="Lindquist E.A."/>
            <person name="Lipzen A."/>
            <person name="Lundell T."/>
            <person name="Morin E."/>
            <person name="Murat C."/>
            <person name="Sun H."/>
            <person name="Tunlid A."/>
            <person name="Henrissat B."/>
            <person name="Grigoriev I.V."/>
            <person name="Hibbett D.S."/>
            <person name="Martin F."/>
            <person name="Nordberg H.P."/>
            <person name="Cantor M.N."/>
            <person name="Hua S.X."/>
        </authorList>
    </citation>
    <scope>NUCLEOTIDE SEQUENCE [LARGE SCALE GENOMIC DNA]</scope>
    <source>
        <strain evidence="1 2">Marx 270</strain>
    </source>
</reference>
<feature type="non-terminal residue" evidence="1">
    <location>
        <position position="90"/>
    </location>
</feature>
<sequence>IATYPCMWSLHGHQCGRHIEGEKNSIAQHLRDFHNFVCDEEQMTCLWDQCDTLLQRRNVARHIVTYHLGVKVLCKHCGIPLSRQDAKRKH</sequence>
<name>A0A0C3NUC2_PISTI</name>
<feature type="non-terminal residue" evidence="1">
    <location>
        <position position="1"/>
    </location>
</feature>
<dbReference type="InParanoid" id="A0A0C3NUC2"/>